<dbReference type="InterPro" id="IPR036236">
    <property type="entry name" value="Znf_C2H2_sf"/>
</dbReference>
<dbReference type="GO" id="GO:0008270">
    <property type="term" value="F:zinc ion binding"/>
    <property type="evidence" value="ECO:0007669"/>
    <property type="project" value="UniProtKB-KW"/>
</dbReference>
<feature type="domain" description="C2H2-type" evidence="11">
    <location>
        <begin position="116"/>
        <end position="143"/>
    </location>
</feature>
<feature type="compositionally biased region" description="Polar residues" evidence="10">
    <location>
        <begin position="25"/>
        <end position="41"/>
    </location>
</feature>
<dbReference type="PANTHER" id="PTHR26374">
    <property type="entry name" value="ZINC FINGER PROTEIN ZAT5"/>
    <property type="match status" value="1"/>
</dbReference>
<feature type="domain" description="C2H2-type" evidence="11">
    <location>
        <begin position="196"/>
        <end position="223"/>
    </location>
</feature>
<evidence type="ECO:0000259" key="11">
    <source>
        <dbReference type="PROSITE" id="PS50157"/>
    </source>
</evidence>
<evidence type="ECO:0000313" key="12">
    <source>
        <dbReference type="EMBL" id="TKR66547.1"/>
    </source>
</evidence>
<evidence type="ECO:0000256" key="7">
    <source>
        <dbReference type="ARBA" id="ARBA00023163"/>
    </source>
</evidence>
<accession>A0A4U5MBL2</accession>
<comment type="caution">
    <text evidence="12">The sequence shown here is derived from an EMBL/GenBank/DDBJ whole genome shotgun (WGS) entry which is preliminary data.</text>
</comment>
<keyword evidence="2" id="KW-0479">Metal-binding</keyword>
<evidence type="ECO:0000256" key="3">
    <source>
        <dbReference type="ARBA" id="ARBA00022737"/>
    </source>
</evidence>
<dbReference type="SMART" id="SM00355">
    <property type="entry name" value="ZnF_C2H2"/>
    <property type="match status" value="2"/>
</dbReference>
<reference evidence="12" key="1">
    <citation type="submission" date="2018-10" db="EMBL/GenBank/DDBJ databases">
        <title>Population genomic analysis revealed the cold adaptation of white poplar.</title>
        <authorList>
            <person name="Liu Y.-J."/>
        </authorList>
    </citation>
    <scope>NUCLEOTIDE SEQUENCE [LARGE SCALE GENOMIC DNA]</scope>
    <source>
        <strain evidence="12">PAL-ZL1</strain>
    </source>
</reference>
<evidence type="ECO:0000256" key="1">
    <source>
        <dbReference type="ARBA" id="ARBA00004123"/>
    </source>
</evidence>
<organism evidence="12">
    <name type="scientific">Populus alba</name>
    <name type="common">White poplar</name>
    <dbReference type="NCBI Taxonomy" id="43335"/>
    <lineage>
        <taxon>Eukaryota</taxon>
        <taxon>Viridiplantae</taxon>
        <taxon>Streptophyta</taxon>
        <taxon>Embryophyta</taxon>
        <taxon>Tracheophyta</taxon>
        <taxon>Spermatophyta</taxon>
        <taxon>Magnoliopsida</taxon>
        <taxon>eudicotyledons</taxon>
        <taxon>Gunneridae</taxon>
        <taxon>Pentapetalae</taxon>
        <taxon>rosids</taxon>
        <taxon>fabids</taxon>
        <taxon>Malpighiales</taxon>
        <taxon>Salicaceae</taxon>
        <taxon>Saliceae</taxon>
        <taxon>Populus</taxon>
    </lineage>
</organism>
<feature type="compositionally biased region" description="Basic and acidic residues" evidence="10">
    <location>
        <begin position="240"/>
        <end position="257"/>
    </location>
</feature>
<proteinExistence type="predicted"/>
<dbReference type="GO" id="GO:0005634">
    <property type="term" value="C:nucleus"/>
    <property type="evidence" value="ECO:0007669"/>
    <property type="project" value="UniProtKB-SubCell"/>
</dbReference>
<dbReference type="SUPFAM" id="SSF57667">
    <property type="entry name" value="beta-beta-alpha zinc fingers"/>
    <property type="match status" value="1"/>
</dbReference>
<gene>
    <name evidence="12" type="ORF">D5086_0000310230</name>
</gene>
<dbReference type="PROSITE" id="PS00028">
    <property type="entry name" value="ZINC_FINGER_C2H2_1"/>
    <property type="match status" value="2"/>
</dbReference>
<keyword evidence="7" id="KW-0804">Transcription</keyword>
<feature type="region of interest" description="Disordered" evidence="10">
    <location>
        <begin position="1"/>
        <end position="70"/>
    </location>
</feature>
<dbReference type="Gene3D" id="3.30.160.60">
    <property type="entry name" value="Classic Zinc Finger"/>
    <property type="match status" value="1"/>
</dbReference>
<evidence type="ECO:0000256" key="5">
    <source>
        <dbReference type="ARBA" id="ARBA00022833"/>
    </source>
</evidence>
<sequence length="297" mass="32438">MGSQAMVSKELSQIIKGKRAKRQRPSSPLTLAITCSSSSVGENGGERGQRIYNNSSSSDPSTSVKFTGRTDEEEDMANCLILLAQGNRRNCKLSKPVTTAATTVTYTNKDAGLYAYECKICNRRFPSFQALGGHRAGHKKSRPGNISEDKKALAMTVRMGDQEENGNDIDMSTTLSLQIVNDRVLCSNNVKSNKVHECSICGDEFSSGQALGGHMRRHRAFAPTATATAAATTLTSVSLERSKPDHESEESKKPRDIQLLDLNLPAVEDDLRESKFHFASKEQVLVFTASSLVDCHY</sequence>
<dbReference type="Pfam" id="PF13912">
    <property type="entry name" value="zf-C2H2_6"/>
    <property type="match status" value="2"/>
</dbReference>
<evidence type="ECO:0000256" key="6">
    <source>
        <dbReference type="ARBA" id="ARBA00023015"/>
    </source>
</evidence>
<dbReference type="EMBL" id="RCHU01001202">
    <property type="protein sequence ID" value="TKR66547.1"/>
    <property type="molecule type" value="Genomic_DNA"/>
</dbReference>
<keyword evidence="6" id="KW-0805">Transcription regulation</keyword>
<name>A0A4U5MBL2_POPAL</name>
<evidence type="ECO:0000256" key="2">
    <source>
        <dbReference type="ARBA" id="ARBA00022723"/>
    </source>
</evidence>
<keyword evidence="3" id="KW-0677">Repeat</keyword>
<dbReference type="InterPro" id="IPR013087">
    <property type="entry name" value="Znf_C2H2_type"/>
</dbReference>
<comment type="subcellular location">
    <subcellularLocation>
        <location evidence="1">Nucleus</location>
    </subcellularLocation>
</comment>
<feature type="region of interest" description="Disordered" evidence="10">
    <location>
        <begin position="236"/>
        <end position="257"/>
    </location>
</feature>
<evidence type="ECO:0000256" key="10">
    <source>
        <dbReference type="SAM" id="MobiDB-lite"/>
    </source>
</evidence>
<protein>
    <submittedName>
        <fullName evidence="12">Zinc finger protein ZAT5-like</fullName>
    </submittedName>
</protein>
<keyword evidence="5" id="KW-0862">Zinc</keyword>
<evidence type="ECO:0000256" key="9">
    <source>
        <dbReference type="PROSITE-ProRule" id="PRU00042"/>
    </source>
</evidence>
<dbReference type="PROSITE" id="PS50157">
    <property type="entry name" value="ZINC_FINGER_C2H2_2"/>
    <property type="match status" value="2"/>
</dbReference>
<keyword evidence="8" id="KW-0539">Nucleus</keyword>
<evidence type="ECO:0000256" key="8">
    <source>
        <dbReference type="ARBA" id="ARBA00023242"/>
    </source>
</evidence>
<dbReference type="AlphaFoldDB" id="A0A4U5MBL2"/>
<dbReference type="STRING" id="43335.A0A4U5MBL2"/>
<evidence type="ECO:0000256" key="4">
    <source>
        <dbReference type="ARBA" id="ARBA00022771"/>
    </source>
</evidence>
<keyword evidence="4 9" id="KW-0863">Zinc-finger</keyword>
<dbReference type="PANTHER" id="PTHR26374:SF378">
    <property type="entry name" value="C2H2-TYPE ZINC FINGER FAMILY PROTEIN"/>
    <property type="match status" value="1"/>
</dbReference>